<dbReference type="PROSITE" id="PS50294">
    <property type="entry name" value="WD_REPEATS_REGION"/>
    <property type="match status" value="3"/>
</dbReference>
<dbReference type="EMBL" id="MLAK01000716">
    <property type="protein sequence ID" value="OHT06785.1"/>
    <property type="molecule type" value="Genomic_DNA"/>
</dbReference>
<dbReference type="VEuPathDB" id="TrichDB:TRFO_05482"/>
<dbReference type="PANTHER" id="PTHR19856">
    <property type="entry name" value="WD-REPEATCONTAINING PROTEIN WDR1"/>
    <property type="match status" value="1"/>
</dbReference>
<dbReference type="PROSITE" id="PS50082">
    <property type="entry name" value="WD_REPEATS_2"/>
    <property type="match status" value="3"/>
</dbReference>
<keyword evidence="1 3" id="KW-0853">WD repeat</keyword>
<dbReference type="AlphaFoldDB" id="A0A1J4K5Q3"/>
<dbReference type="SUPFAM" id="SSF50998">
    <property type="entry name" value="Quinoprotein alcohol dehydrogenase-like"/>
    <property type="match status" value="1"/>
</dbReference>
<dbReference type="SUPFAM" id="SSF117289">
    <property type="entry name" value="Nucleoporin domain"/>
    <property type="match status" value="1"/>
</dbReference>
<evidence type="ECO:0000256" key="3">
    <source>
        <dbReference type="PROSITE-ProRule" id="PRU00221"/>
    </source>
</evidence>
<dbReference type="OrthoDB" id="2306at2759"/>
<feature type="repeat" description="WD" evidence="3">
    <location>
        <begin position="180"/>
        <end position="221"/>
    </location>
</feature>
<evidence type="ECO:0000313" key="4">
    <source>
        <dbReference type="EMBL" id="OHT06785.1"/>
    </source>
</evidence>
<dbReference type="RefSeq" id="XP_068359921.1">
    <property type="nucleotide sequence ID" value="XM_068492516.1"/>
</dbReference>
<feature type="repeat" description="WD" evidence="3">
    <location>
        <begin position="549"/>
        <end position="586"/>
    </location>
</feature>
<proteinExistence type="predicted"/>
<keyword evidence="5" id="KW-1185">Reference proteome</keyword>
<reference evidence="4" key="1">
    <citation type="submission" date="2016-10" db="EMBL/GenBank/DDBJ databases">
        <authorList>
            <person name="Benchimol M."/>
            <person name="Almeida L.G."/>
            <person name="Vasconcelos A.T."/>
            <person name="Perreira-Neves A."/>
            <person name="Rosa I.A."/>
            <person name="Tasca T."/>
            <person name="Bogo M.R."/>
            <person name="de Souza W."/>
        </authorList>
    </citation>
    <scope>NUCLEOTIDE SEQUENCE [LARGE SCALE GENOMIC DNA]</scope>
    <source>
        <strain evidence="4">K</strain>
    </source>
</reference>
<dbReference type="GO" id="GO:0051015">
    <property type="term" value="F:actin filament binding"/>
    <property type="evidence" value="ECO:0007669"/>
    <property type="project" value="TreeGrafter"/>
</dbReference>
<dbReference type="InterPro" id="IPR011047">
    <property type="entry name" value="Quinoprotein_ADH-like_sf"/>
</dbReference>
<protein>
    <submittedName>
        <fullName evidence="4">66 kDa stress protein</fullName>
    </submittedName>
</protein>
<accession>A0A1J4K5Q3</accession>
<name>A0A1J4K5Q3_9EUKA</name>
<organism evidence="4 5">
    <name type="scientific">Tritrichomonas foetus</name>
    <dbReference type="NCBI Taxonomy" id="1144522"/>
    <lineage>
        <taxon>Eukaryota</taxon>
        <taxon>Metamonada</taxon>
        <taxon>Parabasalia</taxon>
        <taxon>Tritrichomonadida</taxon>
        <taxon>Tritrichomonadidae</taxon>
        <taxon>Tritrichomonas</taxon>
    </lineage>
</organism>
<dbReference type="PANTHER" id="PTHR19856:SF0">
    <property type="entry name" value="WD REPEAT-CONTAINING PROTEIN 1"/>
    <property type="match status" value="1"/>
</dbReference>
<dbReference type="InterPro" id="IPR015943">
    <property type="entry name" value="WD40/YVTN_repeat-like_dom_sf"/>
</dbReference>
<dbReference type="SMART" id="SM00320">
    <property type="entry name" value="WD40"/>
    <property type="match status" value="10"/>
</dbReference>
<dbReference type="Proteomes" id="UP000179807">
    <property type="component" value="Unassembled WGS sequence"/>
</dbReference>
<dbReference type="Pfam" id="PF00400">
    <property type="entry name" value="WD40"/>
    <property type="match status" value="4"/>
</dbReference>
<dbReference type="InterPro" id="IPR001680">
    <property type="entry name" value="WD40_rpt"/>
</dbReference>
<feature type="repeat" description="WD" evidence="3">
    <location>
        <begin position="50"/>
        <end position="81"/>
    </location>
</feature>
<dbReference type="InterPro" id="IPR019775">
    <property type="entry name" value="WD40_repeat_CS"/>
</dbReference>
<dbReference type="GO" id="GO:0030864">
    <property type="term" value="C:cortical actin cytoskeleton"/>
    <property type="evidence" value="ECO:0007669"/>
    <property type="project" value="TreeGrafter"/>
</dbReference>
<sequence>MKDLYSPHPLPRRGLGFFLSYCDSLGRVVYAVDSVVYQRGLENFLDTDVYSEHSDKVSMVTYSPTGRFVASADIEGRLRVWAPNKEHSLKLESRPISGPVYDMSWTEDNERLACIGKGQKSYGCVINATTGASLGEVMGHTAVVQSCALRAQRPFRFVTGGDDNQQVFYKGPPFKFDHTARDHEKFILCVRYAPDGSVYVTTGLDGKINVYDGPTGEHKFTHQLPCGVACVSFSPDSKQLLCSLMDGRAVIVNVETGAIEGEWTVGSEIYQQQMGALWTKKSKLSISLNGDFNFLEEGGKVRTEYAHTAAVNAVCTIPGGFVSGDASGRVLFWKKEQVPYACFAPVGDGAPVCSIALLPGDENVAVSRADGVLTILKIEDGSVVTTYPLGKKGTGAIVARGEYIATYLDKNLLVVRGTVVSTYPLSFVPTYITANKDGSEIAVGGADKLIHLYTPEGEEKGTIKGLFKECCAITYSPDDSMIAASSVNKEIIIWKRDNYDEPLIDGWRFHSLAITKILWIDNENLITVAKDRSIRLWSMKKRRTNIECARAHVQGITDADWLEENVLITSGIDGAVRTWNIAKIQA</sequence>
<dbReference type="GeneID" id="94827220"/>
<gene>
    <name evidence="4" type="ORF">TRFO_05482</name>
</gene>
<dbReference type="Gene3D" id="2.130.10.10">
    <property type="entry name" value="YVTN repeat-like/Quinoprotein amine dehydrogenase"/>
    <property type="match status" value="2"/>
</dbReference>
<keyword evidence="2" id="KW-0677">Repeat</keyword>
<comment type="caution">
    <text evidence="4">The sequence shown here is derived from an EMBL/GenBank/DDBJ whole genome shotgun (WGS) entry which is preliminary data.</text>
</comment>
<evidence type="ECO:0000313" key="5">
    <source>
        <dbReference type="Proteomes" id="UP000179807"/>
    </source>
</evidence>
<dbReference type="PROSITE" id="PS00678">
    <property type="entry name" value="WD_REPEATS_1"/>
    <property type="match status" value="1"/>
</dbReference>
<dbReference type="GO" id="GO:0030042">
    <property type="term" value="P:actin filament depolymerization"/>
    <property type="evidence" value="ECO:0007669"/>
    <property type="project" value="TreeGrafter"/>
</dbReference>
<evidence type="ECO:0000256" key="2">
    <source>
        <dbReference type="ARBA" id="ARBA00022737"/>
    </source>
</evidence>
<evidence type="ECO:0000256" key="1">
    <source>
        <dbReference type="ARBA" id="ARBA00022574"/>
    </source>
</evidence>